<keyword evidence="10" id="KW-0747">Spliceosome</keyword>
<feature type="region of interest" description="Disordered" evidence="18">
    <location>
        <begin position="1"/>
        <end position="148"/>
    </location>
</feature>
<feature type="compositionally biased region" description="Basic and acidic residues" evidence="18">
    <location>
        <begin position="331"/>
        <end position="356"/>
    </location>
</feature>
<dbReference type="InterPro" id="IPR018545">
    <property type="entry name" value="Btz_dom"/>
</dbReference>
<name>A0A0N5A9N2_9BILA</name>
<evidence type="ECO:0000256" key="4">
    <source>
        <dbReference type="ARBA" id="ARBA00004556"/>
    </source>
</evidence>
<dbReference type="GO" id="GO:0035145">
    <property type="term" value="C:exon-exon junction complex"/>
    <property type="evidence" value="ECO:0007669"/>
    <property type="project" value="InterPro"/>
</dbReference>
<evidence type="ECO:0000256" key="10">
    <source>
        <dbReference type="ARBA" id="ARBA00022728"/>
    </source>
</evidence>
<feature type="compositionally biased region" description="Polar residues" evidence="18">
    <location>
        <begin position="547"/>
        <end position="565"/>
    </location>
</feature>
<feature type="compositionally biased region" description="Acidic residues" evidence="18">
    <location>
        <begin position="269"/>
        <end position="297"/>
    </location>
</feature>
<keyword evidence="20" id="KW-1185">Reference proteome</keyword>
<feature type="compositionally biased region" description="Basic and acidic residues" evidence="18">
    <location>
        <begin position="255"/>
        <end position="267"/>
    </location>
</feature>
<evidence type="ECO:0000256" key="16">
    <source>
        <dbReference type="ARBA" id="ARBA00023242"/>
    </source>
</evidence>
<dbReference type="AlphaFoldDB" id="A0A0N5A9N2"/>
<evidence type="ECO:0000256" key="17">
    <source>
        <dbReference type="ARBA" id="ARBA00023273"/>
    </source>
</evidence>
<evidence type="ECO:0000256" key="8">
    <source>
        <dbReference type="ARBA" id="ARBA00022490"/>
    </source>
</evidence>
<feature type="region of interest" description="Disordered" evidence="18">
    <location>
        <begin position="319"/>
        <end position="569"/>
    </location>
</feature>
<keyword evidence="7" id="KW-0813">Transport</keyword>
<protein>
    <recommendedName>
        <fullName evidence="6">Protein CASC3</fullName>
    </recommendedName>
</protein>
<keyword evidence="14" id="KW-0866">Nonsense-mediated mRNA decay</keyword>
<keyword evidence="16" id="KW-0539">Nucleus</keyword>
<evidence type="ECO:0000256" key="1">
    <source>
        <dbReference type="ARBA" id="ARBA00004210"/>
    </source>
</evidence>
<evidence type="ECO:0000256" key="11">
    <source>
        <dbReference type="ARBA" id="ARBA00022816"/>
    </source>
</evidence>
<comment type="similarity">
    <text evidence="5">Belongs to the CASC3 family.</text>
</comment>
<dbReference type="Pfam" id="PF09405">
    <property type="entry name" value="Btz"/>
    <property type="match status" value="1"/>
</dbReference>
<feature type="compositionally biased region" description="Low complexity" evidence="18">
    <location>
        <begin position="516"/>
        <end position="530"/>
    </location>
</feature>
<dbReference type="Proteomes" id="UP000046393">
    <property type="component" value="Unplaced"/>
</dbReference>
<dbReference type="GO" id="GO:0000184">
    <property type="term" value="P:nuclear-transcribed mRNA catabolic process, nonsense-mediated decay"/>
    <property type="evidence" value="ECO:0007669"/>
    <property type="project" value="UniProtKB-KW"/>
</dbReference>
<dbReference type="GO" id="GO:0016607">
    <property type="term" value="C:nuclear speck"/>
    <property type="evidence" value="ECO:0007669"/>
    <property type="project" value="UniProtKB-SubCell"/>
</dbReference>
<evidence type="ECO:0000256" key="9">
    <source>
        <dbReference type="ARBA" id="ARBA00022664"/>
    </source>
</evidence>
<evidence type="ECO:0000313" key="20">
    <source>
        <dbReference type="Proteomes" id="UP000046393"/>
    </source>
</evidence>
<dbReference type="STRING" id="451379.A0A0N5A9N2"/>
<dbReference type="GO" id="GO:0003729">
    <property type="term" value="F:mRNA binding"/>
    <property type="evidence" value="ECO:0007669"/>
    <property type="project" value="InterPro"/>
</dbReference>
<proteinExistence type="inferred from homology"/>
<evidence type="ECO:0000256" key="7">
    <source>
        <dbReference type="ARBA" id="ARBA00022448"/>
    </source>
</evidence>
<dbReference type="SMART" id="SM01044">
    <property type="entry name" value="Btz"/>
    <property type="match status" value="1"/>
</dbReference>
<dbReference type="GO" id="GO:0006417">
    <property type="term" value="P:regulation of translation"/>
    <property type="evidence" value="ECO:0007669"/>
    <property type="project" value="UniProtKB-KW"/>
</dbReference>
<feature type="compositionally biased region" description="Acidic residues" evidence="18">
    <location>
        <begin position="230"/>
        <end position="241"/>
    </location>
</feature>
<feature type="compositionally biased region" description="Polar residues" evidence="18">
    <location>
        <begin position="50"/>
        <end position="76"/>
    </location>
</feature>
<dbReference type="GO" id="GO:0048471">
    <property type="term" value="C:perinuclear region of cytoplasm"/>
    <property type="evidence" value="ECO:0007669"/>
    <property type="project" value="UniProtKB-SubCell"/>
</dbReference>
<evidence type="ECO:0000256" key="2">
    <source>
        <dbReference type="ARBA" id="ARBA00004279"/>
    </source>
</evidence>
<sequence>MAEGQNEVSDVIPKEQNDGIEQQKTAEKVGGMNEAIISDSGDHQIEKPISDQQQVMSDSIDKQQTVTENGGHQVNNAEHEHVNNPESASVPQESVKKADITETGNDQQPESEEVEGSTTEDVQNELNNSKPNVLPEQKLMVTGKEGGDEVIRTTSASDENCANIANEVKESNEEQKCSNEEIQNLSEKEQDSEDVFHEVSEDYAAGEAAENGASDTVKNEQSNASKCEYQNEDDSVNDDGDQTDHWVDADEENDQKDAKDSDKKQEGEGGVEDQDYAENEDVVNEENGEDTLDDDEIAGNPAYIPKSPRYYMHDSRVVDEDESAIRSARVSRADGKWKHDKFDERSQAPKSKRELVVRYGFDIRNQEKANDNDGGRPAKTKHDNRSKDDSAVKNGIAPHNINKGNAGGGRGGRGGNAGRTGQVYNEQKGREVHVVRNAISHQQQPQGRSMMYGTSRGRGNNNRGAPVSRGTRHMHPQNDHRGSGDGRVRGAQQRDHPMQSKKVVEHVASRRGRIANFSNNNDSNNVPSNSRHNLPGVGGGGKRYSKQRTVPYSEQQRTLKVSPTVPNAGAPVSEVVTQINVSSLSSLAAAAQQQPHQPPPPRNPVDWQRGPPPPPPSAAFQAPPPIRPQLQAMAPPIQAQLSTIAAATVAPVTPTAYRAPNDTVYFDPNEQIIRSIVPPQPRAKKRLEIVSPAD</sequence>
<dbReference type="GO" id="GO:0051028">
    <property type="term" value="P:mRNA transport"/>
    <property type="evidence" value="ECO:0007669"/>
    <property type="project" value="UniProtKB-KW"/>
</dbReference>
<dbReference type="PANTHER" id="PTHR13434:SF0">
    <property type="entry name" value="PROTEIN CASC3"/>
    <property type="match status" value="1"/>
</dbReference>
<dbReference type="InterPro" id="IPR028544">
    <property type="entry name" value="CASC3"/>
</dbReference>
<dbReference type="GO" id="GO:0005681">
    <property type="term" value="C:spliceosomal complex"/>
    <property type="evidence" value="ECO:0007669"/>
    <property type="project" value="UniProtKB-KW"/>
</dbReference>
<keyword evidence="11" id="KW-0509">mRNA transport</keyword>
<dbReference type="GO" id="GO:0008380">
    <property type="term" value="P:RNA splicing"/>
    <property type="evidence" value="ECO:0007669"/>
    <property type="project" value="UniProtKB-KW"/>
</dbReference>
<evidence type="ECO:0000256" key="13">
    <source>
        <dbReference type="ARBA" id="ARBA00022884"/>
    </source>
</evidence>
<dbReference type="GO" id="GO:0010494">
    <property type="term" value="C:cytoplasmic stress granule"/>
    <property type="evidence" value="ECO:0007669"/>
    <property type="project" value="UniProtKB-SubCell"/>
</dbReference>
<feature type="region of interest" description="Disordered" evidence="18">
    <location>
        <begin position="167"/>
        <end position="307"/>
    </location>
</feature>
<evidence type="ECO:0000256" key="3">
    <source>
        <dbReference type="ARBA" id="ARBA00004324"/>
    </source>
</evidence>
<keyword evidence="15" id="KW-0508">mRNA splicing</keyword>
<feature type="compositionally biased region" description="Polar residues" evidence="18">
    <location>
        <begin position="213"/>
        <end position="225"/>
    </location>
</feature>
<evidence type="ECO:0000259" key="19">
    <source>
        <dbReference type="SMART" id="SM01044"/>
    </source>
</evidence>
<feature type="region of interest" description="Disordered" evidence="18">
    <location>
        <begin position="586"/>
        <end position="629"/>
    </location>
</feature>
<feature type="compositionally biased region" description="Polar residues" evidence="18">
    <location>
        <begin position="116"/>
        <end position="131"/>
    </location>
</feature>
<keyword evidence="13" id="KW-0694">RNA-binding</keyword>
<evidence type="ECO:0000256" key="6">
    <source>
        <dbReference type="ARBA" id="ARBA00019964"/>
    </source>
</evidence>
<dbReference type="WBParaSite" id="SMUV_0000081501-mRNA-1">
    <property type="protein sequence ID" value="SMUV_0000081501-mRNA-1"/>
    <property type="gene ID" value="SMUV_0000081501"/>
</dbReference>
<feature type="compositionally biased region" description="Basic and acidic residues" evidence="18">
    <location>
        <begin position="364"/>
        <end position="391"/>
    </location>
</feature>
<organism evidence="20 21">
    <name type="scientific">Syphacia muris</name>
    <dbReference type="NCBI Taxonomy" id="451379"/>
    <lineage>
        <taxon>Eukaryota</taxon>
        <taxon>Metazoa</taxon>
        <taxon>Ecdysozoa</taxon>
        <taxon>Nematoda</taxon>
        <taxon>Chromadorea</taxon>
        <taxon>Rhabditida</taxon>
        <taxon>Spirurina</taxon>
        <taxon>Oxyuridomorpha</taxon>
        <taxon>Oxyuroidea</taxon>
        <taxon>Oxyuridae</taxon>
        <taxon>Syphacia</taxon>
    </lineage>
</organism>
<dbReference type="GO" id="GO:0030425">
    <property type="term" value="C:dendrite"/>
    <property type="evidence" value="ECO:0007669"/>
    <property type="project" value="UniProtKB-SubCell"/>
</dbReference>
<comment type="subcellular location">
    <subcellularLocation>
        <location evidence="2">Cell projection</location>
        <location evidence="2">Dendrite</location>
    </subcellularLocation>
    <subcellularLocation>
        <location evidence="1">Cytoplasm</location>
        <location evidence="1">Stress granule</location>
    </subcellularLocation>
    <subcellularLocation>
        <location evidence="4">Cytoplasm</location>
        <location evidence="4">Perinuclear region</location>
    </subcellularLocation>
    <subcellularLocation>
        <location evidence="3">Nucleus speckle</location>
    </subcellularLocation>
</comment>
<reference evidence="21" key="1">
    <citation type="submission" date="2017-02" db="UniProtKB">
        <authorList>
            <consortium name="WormBaseParasite"/>
        </authorList>
    </citation>
    <scope>IDENTIFICATION</scope>
</reference>
<evidence type="ECO:0000313" key="21">
    <source>
        <dbReference type="WBParaSite" id="SMUV_0000081501-mRNA-1"/>
    </source>
</evidence>
<feature type="compositionally biased region" description="Basic and acidic residues" evidence="18">
    <location>
        <begin position="476"/>
        <end position="508"/>
    </location>
</feature>
<dbReference type="GO" id="GO:0006397">
    <property type="term" value="P:mRNA processing"/>
    <property type="evidence" value="ECO:0007669"/>
    <property type="project" value="UniProtKB-KW"/>
</dbReference>
<feature type="compositionally biased region" description="Pro residues" evidence="18">
    <location>
        <begin position="610"/>
        <end position="627"/>
    </location>
</feature>
<keyword evidence="12" id="KW-0810">Translation regulation</keyword>
<evidence type="ECO:0000256" key="15">
    <source>
        <dbReference type="ARBA" id="ARBA00023187"/>
    </source>
</evidence>
<accession>A0A0N5A9N2</accession>
<evidence type="ECO:0000256" key="5">
    <source>
        <dbReference type="ARBA" id="ARBA00009548"/>
    </source>
</evidence>
<feature type="compositionally biased region" description="Low complexity" evidence="18">
    <location>
        <begin position="586"/>
        <end position="595"/>
    </location>
</feature>
<feature type="compositionally biased region" description="Basic and acidic residues" evidence="18">
    <location>
        <begin position="167"/>
        <end position="179"/>
    </location>
</feature>
<keyword evidence="8" id="KW-0963">Cytoplasm</keyword>
<keyword evidence="9" id="KW-0507">mRNA processing</keyword>
<evidence type="ECO:0000256" key="12">
    <source>
        <dbReference type="ARBA" id="ARBA00022845"/>
    </source>
</evidence>
<feature type="compositionally biased region" description="Basic and acidic residues" evidence="18">
    <location>
        <begin position="40"/>
        <end position="49"/>
    </location>
</feature>
<feature type="domain" description="Btz" evidence="19">
    <location>
        <begin position="262"/>
        <end position="368"/>
    </location>
</feature>
<feature type="compositionally biased region" description="Gly residues" evidence="18">
    <location>
        <begin position="405"/>
        <end position="418"/>
    </location>
</feature>
<keyword evidence="17" id="KW-0966">Cell projection</keyword>
<evidence type="ECO:0000256" key="18">
    <source>
        <dbReference type="SAM" id="MobiDB-lite"/>
    </source>
</evidence>
<feature type="compositionally biased region" description="Basic and acidic residues" evidence="18">
    <location>
        <begin position="186"/>
        <end position="200"/>
    </location>
</feature>
<evidence type="ECO:0000256" key="14">
    <source>
        <dbReference type="ARBA" id="ARBA00023161"/>
    </source>
</evidence>
<dbReference type="PANTHER" id="PTHR13434">
    <property type="entry name" value="PROTEIN CASC3"/>
    <property type="match status" value="1"/>
</dbReference>